<organism evidence="1 2">
    <name type="scientific">Nocardia goodfellowii</name>
    <dbReference type="NCBI Taxonomy" id="882446"/>
    <lineage>
        <taxon>Bacteria</taxon>
        <taxon>Bacillati</taxon>
        <taxon>Actinomycetota</taxon>
        <taxon>Actinomycetes</taxon>
        <taxon>Mycobacteriales</taxon>
        <taxon>Nocardiaceae</taxon>
        <taxon>Nocardia</taxon>
    </lineage>
</organism>
<accession>A0ABS4QS83</accession>
<sequence>MVKVGDKVTLGAGGVSIFEVLAIEGESARIESVLDAPGRYPFSMPIRFLVPAEDRDA</sequence>
<dbReference type="RefSeq" id="WP_209899822.1">
    <property type="nucleotide sequence ID" value="NZ_JAGGMR010000002.1"/>
</dbReference>
<keyword evidence="2" id="KW-1185">Reference proteome</keyword>
<reference evidence="1 2" key="1">
    <citation type="submission" date="2021-03" db="EMBL/GenBank/DDBJ databases">
        <title>Sequencing the genomes of 1000 actinobacteria strains.</title>
        <authorList>
            <person name="Klenk H.-P."/>
        </authorList>
    </citation>
    <scope>NUCLEOTIDE SEQUENCE [LARGE SCALE GENOMIC DNA]</scope>
    <source>
        <strain evidence="1 2">DSM 45516</strain>
    </source>
</reference>
<protein>
    <submittedName>
        <fullName evidence="1">Uncharacterized protein</fullName>
    </submittedName>
</protein>
<dbReference type="Proteomes" id="UP001519325">
    <property type="component" value="Unassembled WGS sequence"/>
</dbReference>
<name>A0ABS4QS83_9NOCA</name>
<gene>
    <name evidence="1" type="ORF">BJ987_007515</name>
</gene>
<evidence type="ECO:0000313" key="2">
    <source>
        <dbReference type="Proteomes" id="UP001519325"/>
    </source>
</evidence>
<evidence type="ECO:0000313" key="1">
    <source>
        <dbReference type="EMBL" id="MBP2194537.1"/>
    </source>
</evidence>
<comment type="caution">
    <text evidence="1">The sequence shown here is derived from an EMBL/GenBank/DDBJ whole genome shotgun (WGS) entry which is preliminary data.</text>
</comment>
<proteinExistence type="predicted"/>
<dbReference type="EMBL" id="JAGGMR010000002">
    <property type="protein sequence ID" value="MBP2194537.1"/>
    <property type="molecule type" value="Genomic_DNA"/>
</dbReference>